<keyword evidence="2" id="KW-1185">Reference proteome</keyword>
<dbReference type="SUPFAM" id="SSF52540">
    <property type="entry name" value="P-loop containing nucleoside triphosphate hydrolases"/>
    <property type="match status" value="1"/>
</dbReference>
<evidence type="ECO:0000313" key="1">
    <source>
        <dbReference type="EMBL" id="KAK7274011.1"/>
    </source>
</evidence>
<organism evidence="1 2">
    <name type="scientific">Crotalaria pallida</name>
    <name type="common">Smooth rattlebox</name>
    <name type="synonym">Crotalaria striata</name>
    <dbReference type="NCBI Taxonomy" id="3830"/>
    <lineage>
        <taxon>Eukaryota</taxon>
        <taxon>Viridiplantae</taxon>
        <taxon>Streptophyta</taxon>
        <taxon>Embryophyta</taxon>
        <taxon>Tracheophyta</taxon>
        <taxon>Spermatophyta</taxon>
        <taxon>Magnoliopsida</taxon>
        <taxon>eudicotyledons</taxon>
        <taxon>Gunneridae</taxon>
        <taxon>Pentapetalae</taxon>
        <taxon>rosids</taxon>
        <taxon>fabids</taxon>
        <taxon>Fabales</taxon>
        <taxon>Fabaceae</taxon>
        <taxon>Papilionoideae</taxon>
        <taxon>50 kb inversion clade</taxon>
        <taxon>genistoids sensu lato</taxon>
        <taxon>core genistoids</taxon>
        <taxon>Crotalarieae</taxon>
        <taxon>Crotalaria</taxon>
    </lineage>
</organism>
<dbReference type="GO" id="GO:0005737">
    <property type="term" value="C:cytoplasm"/>
    <property type="evidence" value="ECO:0007669"/>
    <property type="project" value="TreeGrafter"/>
</dbReference>
<reference evidence="1 2" key="1">
    <citation type="submission" date="2024-01" db="EMBL/GenBank/DDBJ databases">
        <title>The genomes of 5 underutilized Papilionoideae crops provide insights into root nodulation and disease resistanc.</title>
        <authorList>
            <person name="Yuan L."/>
        </authorList>
    </citation>
    <scope>NUCLEOTIDE SEQUENCE [LARGE SCALE GENOMIC DNA]</scope>
    <source>
        <strain evidence="1">ZHUSHIDOU_FW_LH</strain>
        <tissue evidence="1">Leaf</tissue>
    </source>
</reference>
<protein>
    <recommendedName>
        <fullName evidence="3">Helicase ATP-binding domain-containing protein</fullName>
    </recommendedName>
</protein>
<dbReference type="Gene3D" id="3.40.50.300">
    <property type="entry name" value="P-loop containing nucleotide triphosphate hydrolases"/>
    <property type="match status" value="1"/>
</dbReference>
<accession>A0AAN9FEZ6</accession>
<proteinExistence type="predicted"/>
<dbReference type="PANTHER" id="PTHR14074">
    <property type="entry name" value="HELICASE WITH DEATH DOMAIN-RELATED"/>
    <property type="match status" value="1"/>
</dbReference>
<comment type="caution">
    <text evidence="1">The sequence shown here is derived from an EMBL/GenBank/DDBJ whole genome shotgun (WGS) entry which is preliminary data.</text>
</comment>
<gene>
    <name evidence="1" type="ORF">RIF29_15081</name>
</gene>
<dbReference type="AlphaFoldDB" id="A0AAN9FEZ6"/>
<dbReference type="InterPro" id="IPR051363">
    <property type="entry name" value="RLR_Helicase"/>
</dbReference>
<dbReference type="EMBL" id="JAYWIO010000003">
    <property type="protein sequence ID" value="KAK7274011.1"/>
    <property type="molecule type" value="Genomic_DNA"/>
</dbReference>
<dbReference type="InterPro" id="IPR027417">
    <property type="entry name" value="P-loop_NTPase"/>
</dbReference>
<sequence>MPMLLPAQPVASRLTPSPSRVTKLARATAQPVSVASQPVAFFLRPLSFQVLVMTPTILLRSLRHSFLKFNMIKVLIMDECHHARGRDPYVCIMRINNNNSQAIYMWVSS</sequence>
<evidence type="ECO:0008006" key="3">
    <source>
        <dbReference type="Google" id="ProtNLM"/>
    </source>
</evidence>
<dbReference type="PANTHER" id="PTHR14074:SF16">
    <property type="entry name" value="ANTIVIRAL INNATE IMMUNE RESPONSE RECEPTOR RIG-I"/>
    <property type="match status" value="1"/>
</dbReference>
<name>A0AAN9FEZ6_CROPI</name>
<evidence type="ECO:0000313" key="2">
    <source>
        <dbReference type="Proteomes" id="UP001372338"/>
    </source>
</evidence>
<dbReference type="Proteomes" id="UP001372338">
    <property type="component" value="Unassembled WGS sequence"/>
</dbReference>